<proteinExistence type="predicted"/>
<dbReference type="Proteomes" id="UP000287908">
    <property type="component" value="Unassembled WGS sequence"/>
</dbReference>
<organism evidence="2 3">
    <name type="scientific">Idiomarina seosinensis</name>
    <dbReference type="NCBI Taxonomy" id="281739"/>
    <lineage>
        <taxon>Bacteria</taxon>
        <taxon>Pseudomonadati</taxon>
        <taxon>Pseudomonadota</taxon>
        <taxon>Gammaproteobacteria</taxon>
        <taxon>Alteromonadales</taxon>
        <taxon>Idiomarinaceae</taxon>
        <taxon>Idiomarina</taxon>
    </lineage>
</organism>
<protein>
    <submittedName>
        <fullName evidence="2">Uncharacterized protein</fullName>
    </submittedName>
</protein>
<evidence type="ECO:0000256" key="1">
    <source>
        <dbReference type="SAM" id="SignalP"/>
    </source>
</evidence>
<dbReference type="AlphaFoldDB" id="A0A432ZEH9"/>
<dbReference type="Pfam" id="PF04733">
    <property type="entry name" value="Coatomer_E"/>
    <property type="match status" value="1"/>
</dbReference>
<evidence type="ECO:0000313" key="2">
    <source>
        <dbReference type="EMBL" id="RUO75762.1"/>
    </source>
</evidence>
<comment type="caution">
    <text evidence="2">The sequence shown here is derived from an EMBL/GenBank/DDBJ whole genome shotgun (WGS) entry which is preliminary data.</text>
</comment>
<accession>A0A432ZEH9</accession>
<name>A0A432ZEH9_9GAMM</name>
<evidence type="ECO:0000313" key="3">
    <source>
        <dbReference type="Proteomes" id="UP000287908"/>
    </source>
</evidence>
<feature type="signal peptide" evidence="1">
    <location>
        <begin position="1"/>
        <end position="19"/>
    </location>
</feature>
<reference evidence="2 3" key="1">
    <citation type="journal article" date="2011" name="Front. Microbiol.">
        <title>Genomic signatures of strain selection and enhancement in Bacillus atrophaeus var. globigii, a historical biowarfare simulant.</title>
        <authorList>
            <person name="Gibbons H.S."/>
            <person name="Broomall S.M."/>
            <person name="McNew L.A."/>
            <person name="Daligault H."/>
            <person name="Chapman C."/>
            <person name="Bruce D."/>
            <person name="Karavis M."/>
            <person name="Krepps M."/>
            <person name="McGregor P.A."/>
            <person name="Hong C."/>
            <person name="Park K.H."/>
            <person name="Akmal A."/>
            <person name="Feldman A."/>
            <person name="Lin J.S."/>
            <person name="Chang W.E."/>
            <person name="Higgs B.W."/>
            <person name="Demirev P."/>
            <person name="Lindquist J."/>
            <person name="Liem A."/>
            <person name="Fochler E."/>
            <person name="Read T.D."/>
            <person name="Tapia R."/>
            <person name="Johnson S."/>
            <person name="Bishop-Lilly K.A."/>
            <person name="Detter C."/>
            <person name="Han C."/>
            <person name="Sozhamannan S."/>
            <person name="Rosenzweig C.N."/>
            <person name="Skowronski E.W."/>
        </authorList>
    </citation>
    <scope>NUCLEOTIDE SEQUENCE [LARGE SCALE GENOMIC DNA]</scope>
    <source>
        <strain evidence="2 3">CL-SP19</strain>
    </source>
</reference>
<gene>
    <name evidence="2" type="ORF">CWI81_06425</name>
</gene>
<feature type="chain" id="PRO_5019555359" evidence="1">
    <location>
        <begin position="20"/>
        <end position="242"/>
    </location>
</feature>
<sequence>MKKLLLIVALAVFSQGIMADEMSLLERFEVRWQDEETAAVRARQELPQSLQKKACRLQLSSPQRGKLRQQLADQVGFPIADSVSYFQGEINGEQMWRDDDWQYCRGKVTLTDEPANLANLAVRAAWTMASDLDQVQLKSLLRLSLSHQGSSADAVSLIAFLAPSERQLTYLDNNLKPEHLTLNVAQLAAAKIYFDAQRWQTTLTILKHCSTLECRRLQLQAEQEKEKQDANKAFDLGNYFSG</sequence>
<dbReference type="EMBL" id="PIQF01000002">
    <property type="protein sequence ID" value="RUO75762.1"/>
    <property type="molecule type" value="Genomic_DNA"/>
</dbReference>
<keyword evidence="1" id="KW-0732">Signal</keyword>
<dbReference type="RefSeq" id="WP_126784492.1">
    <property type="nucleotide sequence ID" value="NZ_PIQF01000002.1"/>
</dbReference>
<keyword evidence="3" id="KW-1185">Reference proteome</keyword>
<dbReference type="OrthoDB" id="6309384at2"/>